<dbReference type="EMBL" id="GBRH01263810">
    <property type="protein sequence ID" value="JAD34085.1"/>
    <property type="molecule type" value="Transcribed_RNA"/>
</dbReference>
<evidence type="ECO:0000313" key="2">
    <source>
        <dbReference type="EMBL" id="JAD34085.1"/>
    </source>
</evidence>
<dbReference type="AlphaFoldDB" id="A0A0A8ZBJ0"/>
<feature type="transmembrane region" description="Helical" evidence="1">
    <location>
        <begin position="13"/>
        <end position="32"/>
    </location>
</feature>
<reference evidence="2" key="1">
    <citation type="submission" date="2014-09" db="EMBL/GenBank/DDBJ databases">
        <authorList>
            <person name="Magalhaes I.L.F."/>
            <person name="Oliveira U."/>
            <person name="Santos F.R."/>
            <person name="Vidigal T.H.D.A."/>
            <person name="Brescovit A.D."/>
            <person name="Santos A.J."/>
        </authorList>
    </citation>
    <scope>NUCLEOTIDE SEQUENCE</scope>
    <source>
        <tissue evidence="2">Shoot tissue taken approximately 20 cm above the soil surface</tissue>
    </source>
</reference>
<evidence type="ECO:0000256" key="1">
    <source>
        <dbReference type="SAM" id="Phobius"/>
    </source>
</evidence>
<reference evidence="2" key="2">
    <citation type="journal article" date="2015" name="Data Brief">
        <title>Shoot transcriptome of the giant reed, Arundo donax.</title>
        <authorList>
            <person name="Barrero R.A."/>
            <person name="Guerrero F.D."/>
            <person name="Moolhuijzen P."/>
            <person name="Goolsby J.A."/>
            <person name="Tidwell J."/>
            <person name="Bellgard S.E."/>
            <person name="Bellgard M.I."/>
        </authorList>
    </citation>
    <scope>NUCLEOTIDE SEQUENCE</scope>
    <source>
        <tissue evidence="2">Shoot tissue taken approximately 20 cm above the soil surface</tissue>
    </source>
</reference>
<keyword evidence="1" id="KW-1133">Transmembrane helix</keyword>
<name>A0A0A8ZBJ0_ARUDO</name>
<organism evidence="2">
    <name type="scientific">Arundo donax</name>
    <name type="common">Giant reed</name>
    <name type="synonym">Donax arundinaceus</name>
    <dbReference type="NCBI Taxonomy" id="35708"/>
    <lineage>
        <taxon>Eukaryota</taxon>
        <taxon>Viridiplantae</taxon>
        <taxon>Streptophyta</taxon>
        <taxon>Embryophyta</taxon>
        <taxon>Tracheophyta</taxon>
        <taxon>Spermatophyta</taxon>
        <taxon>Magnoliopsida</taxon>
        <taxon>Liliopsida</taxon>
        <taxon>Poales</taxon>
        <taxon>Poaceae</taxon>
        <taxon>PACMAD clade</taxon>
        <taxon>Arundinoideae</taxon>
        <taxon>Arundineae</taxon>
        <taxon>Arundo</taxon>
    </lineage>
</organism>
<accession>A0A0A8ZBJ0</accession>
<sequence length="33" mass="3689">MPLASTNYKVGKIGHSWVFVFAPSTCIVPRLLR</sequence>
<proteinExistence type="predicted"/>
<keyword evidence="1" id="KW-0472">Membrane</keyword>
<keyword evidence="1" id="KW-0812">Transmembrane</keyword>
<protein>
    <submittedName>
        <fullName evidence="2">Uncharacterized protein</fullName>
    </submittedName>
</protein>